<evidence type="ECO:0000313" key="3">
    <source>
        <dbReference type="EMBL" id="RDV29037.1"/>
    </source>
</evidence>
<dbReference type="AlphaFoldDB" id="A0A3D8MDW7"/>
<comment type="caution">
    <text evidence="3">The sequence shown here is derived from an EMBL/GenBank/DDBJ whole genome shotgun (WGS) entry which is preliminary data.</text>
</comment>
<feature type="signal peptide" evidence="1">
    <location>
        <begin position="1"/>
        <end position="26"/>
    </location>
</feature>
<dbReference type="Pfam" id="PF14467">
    <property type="entry name" value="DUF4426"/>
    <property type="match status" value="1"/>
</dbReference>
<accession>A0A3D8MDW7</accession>
<evidence type="ECO:0000256" key="1">
    <source>
        <dbReference type="SAM" id="SignalP"/>
    </source>
</evidence>
<dbReference type="EMBL" id="QRHA01000001">
    <property type="protein sequence ID" value="RDV29037.1"/>
    <property type="molecule type" value="Genomic_DNA"/>
</dbReference>
<sequence length="147" mass="16820">MQTLKQRHYFVWWALLLCLTAMSARAEQKIQLGNWDVHYMVVNTAFLNPDVAKNYGIVRSKYSALINVSVLDHTSQQAQNVAVMGTATNLLGNAKELAFQKVEEGPAIYYLAEVTFTDRETLRFAIDIQQGNEIRTLKFQQQMFVDD</sequence>
<dbReference type="Gene3D" id="2.60.40.3340">
    <property type="entry name" value="Domain of unknown function DUF4426"/>
    <property type="match status" value="1"/>
</dbReference>
<feature type="chain" id="PRO_5017701993" evidence="1">
    <location>
        <begin position="27"/>
        <end position="147"/>
    </location>
</feature>
<proteinExistence type="predicted"/>
<evidence type="ECO:0000259" key="2">
    <source>
        <dbReference type="Pfam" id="PF14467"/>
    </source>
</evidence>
<name>A0A3D8MDW7_9ALTE</name>
<dbReference type="OrthoDB" id="8563353at2"/>
<evidence type="ECO:0000313" key="4">
    <source>
        <dbReference type="Proteomes" id="UP000256561"/>
    </source>
</evidence>
<protein>
    <submittedName>
        <fullName evidence="3">DUF4426 domain-containing protein</fullName>
    </submittedName>
</protein>
<organism evidence="3 4">
    <name type="scientific">Alteromonas aestuariivivens</name>
    <dbReference type="NCBI Taxonomy" id="1938339"/>
    <lineage>
        <taxon>Bacteria</taxon>
        <taxon>Pseudomonadati</taxon>
        <taxon>Pseudomonadota</taxon>
        <taxon>Gammaproteobacteria</taxon>
        <taxon>Alteromonadales</taxon>
        <taxon>Alteromonadaceae</taxon>
        <taxon>Alteromonas/Salinimonas group</taxon>
        <taxon>Alteromonas</taxon>
    </lineage>
</organism>
<feature type="domain" description="DUF4426" evidence="2">
    <location>
        <begin position="31"/>
        <end position="146"/>
    </location>
</feature>
<reference evidence="4" key="1">
    <citation type="submission" date="2018-08" db="EMBL/GenBank/DDBJ databases">
        <authorList>
            <person name="Zhang J."/>
            <person name="Du Z.-J."/>
        </authorList>
    </citation>
    <scope>NUCLEOTIDE SEQUENCE [LARGE SCALE GENOMIC DNA]</scope>
    <source>
        <strain evidence="4">KCTC 52655</strain>
    </source>
</reference>
<dbReference type="Proteomes" id="UP000256561">
    <property type="component" value="Unassembled WGS sequence"/>
</dbReference>
<keyword evidence="4" id="KW-1185">Reference proteome</keyword>
<dbReference type="InterPro" id="IPR025218">
    <property type="entry name" value="DUF4426"/>
</dbReference>
<dbReference type="RefSeq" id="WP_115591328.1">
    <property type="nucleotide sequence ID" value="NZ_QRHA01000001.1"/>
</dbReference>
<gene>
    <name evidence="3" type="ORF">DXV75_00790</name>
</gene>
<keyword evidence="1" id="KW-0732">Signal</keyword>